<organism evidence="2 3">
    <name type="scientific">candidate division MSBL1 archaeon SCGC-AAA261F17</name>
    <dbReference type="NCBI Taxonomy" id="1698274"/>
    <lineage>
        <taxon>Archaea</taxon>
        <taxon>Methanobacteriati</taxon>
        <taxon>Methanobacteriota</taxon>
        <taxon>candidate division MSBL1</taxon>
    </lineage>
</organism>
<evidence type="ECO:0000256" key="1">
    <source>
        <dbReference type="SAM" id="MobiDB-lite"/>
    </source>
</evidence>
<dbReference type="Gene3D" id="1.10.10.60">
    <property type="entry name" value="Homeodomain-like"/>
    <property type="match status" value="1"/>
</dbReference>
<dbReference type="Proteomes" id="UP000070035">
    <property type="component" value="Unassembled WGS sequence"/>
</dbReference>
<feature type="region of interest" description="Disordered" evidence="1">
    <location>
        <begin position="41"/>
        <end position="61"/>
    </location>
</feature>
<accession>A0A133V6U1</accession>
<evidence type="ECO:0000313" key="2">
    <source>
        <dbReference type="EMBL" id="KXB02143.1"/>
    </source>
</evidence>
<dbReference type="EMBL" id="LHXY01000011">
    <property type="protein sequence ID" value="KXB02143.1"/>
    <property type="molecule type" value="Genomic_DNA"/>
</dbReference>
<keyword evidence="3" id="KW-1185">Reference proteome</keyword>
<proteinExistence type="predicted"/>
<reference evidence="2 3" key="1">
    <citation type="journal article" date="2016" name="Sci. Rep.">
        <title>Metabolic traits of an uncultured archaeal lineage -MSBL1- from brine pools of the Red Sea.</title>
        <authorList>
            <person name="Mwirichia R."/>
            <person name="Alam I."/>
            <person name="Rashid M."/>
            <person name="Vinu M."/>
            <person name="Ba-Alawi W."/>
            <person name="Anthony Kamau A."/>
            <person name="Kamanda Ngugi D."/>
            <person name="Goker M."/>
            <person name="Klenk H.P."/>
            <person name="Bajic V."/>
            <person name="Stingl U."/>
        </authorList>
    </citation>
    <scope>NUCLEOTIDE SEQUENCE [LARGE SCALE GENOMIC DNA]</scope>
    <source>
        <strain evidence="2">SCGC-AAA261F17</strain>
    </source>
</reference>
<comment type="caution">
    <text evidence="2">The sequence shown here is derived from an EMBL/GenBank/DDBJ whole genome shotgun (WGS) entry which is preliminary data.</text>
</comment>
<dbReference type="CDD" id="cd00043">
    <property type="entry name" value="CYCLIN_SF"/>
    <property type="match status" value="1"/>
</dbReference>
<name>A0A133V6U1_9EURY</name>
<dbReference type="Pfam" id="PF13384">
    <property type="entry name" value="HTH_23"/>
    <property type="match status" value="1"/>
</dbReference>
<protein>
    <submittedName>
        <fullName evidence="2">Uncharacterized protein</fullName>
    </submittedName>
</protein>
<evidence type="ECO:0000313" key="3">
    <source>
        <dbReference type="Proteomes" id="UP000070035"/>
    </source>
</evidence>
<sequence>MSLRKPMSRKEISRKRFKLYQDGLSDREIAERMNVSHQAVQEWRSRRGLPPNPSERRNRIGKGLEGNIKPYLIEKIGKKPQLDSESVASEILEALDEGMGKDEAWMMARKLLYERISKVMPVDLISRAGEKLGTPVELEEEARRLVSEYRERKSISGSRNAIAAGAIYLA</sequence>
<dbReference type="AlphaFoldDB" id="A0A133V6U1"/>
<gene>
    <name evidence="2" type="ORF">AKJ44_01275</name>
</gene>